<dbReference type="InterPro" id="IPR027417">
    <property type="entry name" value="P-loop_NTPase"/>
</dbReference>
<feature type="region of interest" description="Disordered" evidence="12">
    <location>
        <begin position="425"/>
        <end position="444"/>
    </location>
</feature>
<evidence type="ECO:0000256" key="5">
    <source>
        <dbReference type="ARBA" id="ARBA00022618"/>
    </source>
</evidence>
<dbReference type="GO" id="GO:0005524">
    <property type="term" value="F:ATP binding"/>
    <property type="evidence" value="ECO:0007669"/>
    <property type="project" value="InterPro"/>
</dbReference>
<dbReference type="CDD" id="cd03275">
    <property type="entry name" value="ABC_SMC1_euk"/>
    <property type="match status" value="1"/>
</dbReference>
<dbReference type="InterPro" id="IPR024704">
    <property type="entry name" value="SMC"/>
</dbReference>
<feature type="region of interest" description="Disordered" evidence="12">
    <location>
        <begin position="865"/>
        <end position="934"/>
    </location>
</feature>
<dbReference type="SMART" id="SM00968">
    <property type="entry name" value="SMC_hinge"/>
    <property type="match status" value="1"/>
</dbReference>
<name>A0A9N8E7I5_9STRA</name>
<evidence type="ECO:0000259" key="13">
    <source>
        <dbReference type="SMART" id="SM00968"/>
    </source>
</evidence>
<comment type="caution">
    <text evidence="14">The sequence shown here is derived from an EMBL/GenBank/DDBJ whole genome shotgun (WGS) entry which is preliminary data.</text>
</comment>
<dbReference type="GO" id="GO:0005634">
    <property type="term" value="C:nucleus"/>
    <property type="evidence" value="ECO:0007669"/>
    <property type="project" value="UniProtKB-SubCell"/>
</dbReference>
<feature type="compositionally biased region" description="Basic and acidic residues" evidence="12">
    <location>
        <begin position="1002"/>
        <end position="1034"/>
    </location>
</feature>
<dbReference type="PANTHER" id="PTHR18937:SF12">
    <property type="entry name" value="STRUCTURAL MAINTENANCE OF CHROMOSOMES PROTEIN"/>
    <property type="match status" value="1"/>
</dbReference>
<dbReference type="GO" id="GO:0007062">
    <property type="term" value="P:sister chromatid cohesion"/>
    <property type="evidence" value="ECO:0007669"/>
    <property type="project" value="InterPro"/>
</dbReference>
<dbReference type="Proteomes" id="UP001153069">
    <property type="component" value="Unassembled WGS sequence"/>
</dbReference>
<evidence type="ECO:0000256" key="6">
    <source>
        <dbReference type="ARBA" id="ARBA00022776"/>
    </source>
</evidence>
<feature type="coiled-coil region" evidence="11">
    <location>
        <begin position="741"/>
        <end position="796"/>
    </location>
</feature>
<feature type="coiled-coil region" evidence="11">
    <location>
        <begin position="191"/>
        <end position="275"/>
    </location>
</feature>
<feature type="coiled-coil region" evidence="11">
    <location>
        <begin position="304"/>
        <end position="359"/>
    </location>
</feature>
<dbReference type="PANTHER" id="PTHR18937">
    <property type="entry name" value="STRUCTURAL MAINTENANCE OF CHROMOSOMES SMC FAMILY MEMBER"/>
    <property type="match status" value="1"/>
</dbReference>
<dbReference type="GO" id="GO:0016887">
    <property type="term" value="F:ATP hydrolysis activity"/>
    <property type="evidence" value="ECO:0007669"/>
    <property type="project" value="InterPro"/>
</dbReference>
<evidence type="ECO:0000313" key="14">
    <source>
        <dbReference type="EMBL" id="CAB9516201.1"/>
    </source>
</evidence>
<dbReference type="Gene3D" id="1.20.5.340">
    <property type="match status" value="1"/>
</dbReference>
<dbReference type="Gene3D" id="1.10.287.1490">
    <property type="match status" value="1"/>
</dbReference>
<feature type="domain" description="SMC hinge" evidence="13">
    <location>
        <begin position="512"/>
        <end position="633"/>
    </location>
</feature>
<evidence type="ECO:0000256" key="7">
    <source>
        <dbReference type="ARBA" id="ARBA00023054"/>
    </source>
</evidence>
<proteinExistence type="inferred from homology"/>
<dbReference type="GO" id="GO:0051301">
    <property type="term" value="P:cell division"/>
    <property type="evidence" value="ECO:0007669"/>
    <property type="project" value="UniProtKB-KW"/>
</dbReference>
<gene>
    <name evidence="14" type="ORF">SEMRO_767_G199480.1</name>
</gene>
<dbReference type="Gene3D" id="3.40.50.300">
    <property type="entry name" value="P-loop containing nucleotide triphosphate hydrolases"/>
    <property type="match status" value="2"/>
</dbReference>
<dbReference type="Gene3D" id="1.20.1060.20">
    <property type="match status" value="1"/>
</dbReference>
<keyword evidence="7 11" id="KW-0175">Coiled coil</keyword>
<evidence type="ECO:0000256" key="1">
    <source>
        <dbReference type="ARBA" id="ARBA00004123"/>
    </source>
</evidence>
<accession>A0A9N8E7I5</accession>
<keyword evidence="5" id="KW-0132">Cell division</keyword>
<dbReference type="Pfam" id="PF06470">
    <property type="entry name" value="SMC_hinge"/>
    <property type="match status" value="1"/>
</dbReference>
<dbReference type="GO" id="GO:0008278">
    <property type="term" value="C:cohesin complex"/>
    <property type="evidence" value="ECO:0007669"/>
    <property type="project" value="InterPro"/>
</dbReference>
<dbReference type="PIRSF" id="PIRSF005719">
    <property type="entry name" value="SMC"/>
    <property type="match status" value="1"/>
</dbReference>
<feature type="compositionally biased region" description="Polar residues" evidence="12">
    <location>
        <begin position="1429"/>
        <end position="1446"/>
    </location>
</feature>
<feature type="region of interest" description="Disordered" evidence="12">
    <location>
        <begin position="689"/>
        <end position="722"/>
    </location>
</feature>
<keyword evidence="8 10" id="KW-0539">Nucleus</keyword>
<evidence type="ECO:0000256" key="12">
    <source>
        <dbReference type="SAM" id="MobiDB-lite"/>
    </source>
</evidence>
<feature type="region of interest" description="Disordered" evidence="12">
    <location>
        <begin position="949"/>
        <end position="1034"/>
    </location>
</feature>
<comment type="subcellular location">
    <subcellularLocation>
        <location evidence="2">Chromosome</location>
    </subcellularLocation>
    <subcellularLocation>
        <location evidence="1 10">Nucleus</location>
    </subcellularLocation>
</comment>
<dbReference type="GO" id="GO:0003677">
    <property type="term" value="F:DNA binding"/>
    <property type="evidence" value="ECO:0007669"/>
    <property type="project" value="TreeGrafter"/>
</dbReference>
<dbReference type="SUPFAM" id="SSF52540">
    <property type="entry name" value="P-loop containing nucleoside triphosphate hydrolases"/>
    <property type="match status" value="2"/>
</dbReference>
<keyword evidence="6" id="KW-0498">Mitosis</keyword>
<protein>
    <recommendedName>
        <fullName evidence="10">Structural maintenance of chromosomes protein</fullName>
    </recommendedName>
</protein>
<feature type="compositionally biased region" description="Basic and acidic residues" evidence="12">
    <location>
        <begin position="865"/>
        <end position="887"/>
    </location>
</feature>
<reference evidence="14" key="1">
    <citation type="submission" date="2020-06" db="EMBL/GenBank/DDBJ databases">
        <authorList>
            <consortium name="Plant Systems Biology data submission"/>
        </authorList>
    </citation>
    <scope>NUCLEOTIDE SEQUENCE</scope>
    <source>
        <strain evidence="14">D6</strain>
    </source>
</reference>
<feature type="compositionally biased region" description="Low complexity" evidence="12">
    <location>
        <begin position="972"/>
        <end position="988"/>
    </location>
</feature>
<dbReference type="InterPro" id="IPR010935">
    <property type="entry name" value="SMC_hinge"/>
</dbReference>
<dbReference type="EMBL" id="CAICTM010000766">
    <property type="protein sequence ID" value="CAB9516201.1"/>
    <property type="molecule type" value="Genomic_DNA"/>
</dbReference>
<keyword evidence="4" id="KW-0158">Chromosome</keyword>
<evidence type="ECO:0000256" key="11">
    <source>
        <dbReference type="SAM" id="Coils"/>
    </source>
</evidence>
<dbReference type="InterPro" id="IPR028468">
    <property type="entry name" value="Smc1_ABC"/>
</dbReference>
<dbReference type="SUPFAM" id="SSF75553">
    <property type="entry name" value="Smc hinge domain"/>
    <property type="match status" value="1"/>
</dbReference>
<feature type="compositionally biased region" description="Basic and acidic residues" evidence="12">
    <location>
        <begin position="431"/>
        <end position="444"/>
    </location>
</feature>
<dbReference type="OrthoDB" id="5575062at2759"/>
<feature type="compositionally biased region" description="Basic and acidic residues" evidence="12">
    <location>
        <begin position="689"/>
        <end position="707"/>
    </location>
</feature>
<keyword evidence="9" id="KW-0131">Cell cycle</keyword>
<feature type="region of interest" description="Disordered" evidence="12">
    <location>
        <begin position="1259"/>
        <end position="1446"/>
    </location>
</feature>
<dbReference type="Gene3D" id="3.30.70.1620">
    <property type="match status" value="1"/>
</dbReference>
<sequence>MPVTYLEIENFKSYAGKQTIGPFRDFSSIIGPNGSGKSNLMDAISFVLGVQSRDLRSSQMKDLIFRPPGTRRQTLKACVTLFFQDDDDEMTFARAISPQGHGEYIVNGKTMPFKEYEAKLADIGVLVKARNFLVFQGDVESIARKSPKDFVALLEQISTSVELAGDYDDAHKAKEEAEAAVLEEYNRQKGFKSERRLLKEQKEEAERFQELLAQKAKLQTDLYLWQLYHIDNDIREQEDTLAELRKELEEKKQDEEEYSKALRAAKKKASEARRHTGEIDKNRVNAASHVDTLEPLVITCTEEIKSLQKKISTAEKSLAKKKKEANEHKYTLEQIETNVDEHKEQLKQLETDYEEIKRDAVGNQVTLTEEQEEELVRVRQAAAAATVNPRRKLGGLTRKLNHARSKAQTQKQEYDDAKKSLVETEQAVTGHTERTEKLKSSMESTKVEVEQIEKELLEAQQAMQQTQERREELDQELEKINRTLRDAKDSRRKSKDEERIAQAIAALKRNFPGVMGRLVDLCRPTQARFNLAITVAAGKDMEAIVVDTKETGHECIRHLREQRIGTATFLPLDSLQVTSVESQERARALVAKDNRYRLAADCITADEVLKPAVLYAVGNTVVCDDLDCARELCFGSRQGGGGGQAKIKAVTLGGAVISKAGTMTGGVTRDDSNKAGRWGAAEIEKMREKKEVLETERSELESSAGDRRTRRGPGGHSSRIEELKNNLFTLKSRSDYAKRDLAYTNSQLREKQNQVKTLRRQVTKLEGDMETVESEITDLQEKVETAREEVKNAEEEHLRPFREKTGLKDLGAYEDAVGERRKDFNEQRNKLLEHIAQLEQKKDYETKRDLKKPVTQLEKRIQDNKAKLKKSKEKEKELAGQVDEAKEALAGAEDAVKEAAEKEEECDEEVQVAQTDYNEAQGERNKAKKAVNAGEAAVERLRGTLHETLQKARVEEVELPMLDEGSDDEEGVSSSQVSSSQMQTQDSSSGGGGFSQSTSRVVVRDRRAASKVDYSKLDEPLKQRPSDREEKRMKKDFEDQINKLASDIEATNPNMKAADAFDAVSQRLKSTNTDYSKAQEAQRKAASAFQKIKSRRAKLFNDCFNHIDESLKTIYRDMTKSSKHPLGGEAYLSLDDTEEPYKGGMKFNAMPPMKRFRDMEQLSGGEKTVAALSLLFAIHSYHPAPFFVMDEVDAALDNINLRKVCNYISHRSKTDFQCIVISLKDMFYERSESLIGVCRDVGTSSSRTLTLDLTTFDKKEAKKKGKRGGKKQQSVETEEEKTPGRKRKTRLSQAAEEEEDEQSKASEAPKQKKTRRSKATEQEEGDEHSKASKRKTRRSKAADNEVEDQDDEDATKAEASPSPKRRKTRRKTAADKSQDEDGDDASTKDGDEESTKGGDETPSPQKKTRRTPESASTRGDDKDDDETTAEQASPSSEAKTMTTKQT</sequence>
<evidence type="ECO:0000256" key="8">
    <source>
        <dbReference type="ARBA" id="ARBA00023242"/>
    </source>
</evidence>
<feature type="compositionally biased region" description="Acidic residues" evidence="12">
    <location>
        <begin position="1344"/>
        <end position="1353"/>
    </location>
</feature>
<evidence type="ECO:0000256" key="9">
    <source>
        <dbReference type="ARBA" id="ARBA00023306"/>
    </source>
</evidence>
<keyword evidence="15" id="KW-1185">Reference proteome</keyword>
<feature type="compositionally biased region" description="Basic and acidic residues" evidence="12">
    <location>
        <begin position="1372"/>
        <end position="1399"/>
    </location>
</feature>
<evidence type="ECO:0000256" key="4">
    <source>
        <dbReference type="ARBA" id="ARBA00022454"/>
    </source>
</evidence>
<dbReference type="InterPro" id="IPR036277">
    <property type="entry name" value="SMC_hinge_sf"/>
</dbReference>
<evidence type="ECO:0000256" key="2">
    <source>
        <dbReference type="ARBA" id="ARBA00004286"/>
    </source>
</evidence>
<feature type="compositionally biased region" description="Basic residues" evidence="12">
    <location>
        <begin position="1261"/>
        <end position="1270"/>
    </location>
</feature>
<feature type="compositionally biased region" description="Acidic residues" evidence="12">
    <location>
        <begin position="901"/>
        <end position="910"/>
    </location>
</feature>
<comment type="similarity">
    <text evidence="3">Belongs to the SMC family. SMC1 subfamily.</text>
</comment>
<evidence type="ECO:0000313" key="15">
    <source>
        <dbReference type="Proteomes" id="UP001153069"/>
    </source>
</evidence>
<evidence type="ECO:0000256" key="3">
    <source>
        <dbReference type="ARBA" id="ARBA00005597"/>
    </source>
</evidence>
<dbReference type="InterPro" id="IPR003395">
    <property type="entry name" value="RecF/RecN/SMC_N"/>
</dbReference>
<dbReference type="Pfam" id="PF02463">
    <property type="entry name" value="SMC_N"/>
    <property type="match status" value="1"/>
</dbReference>
<organism evidence="14 15">
    <name type="scientific">Seminavis robusta</name>
    <dbReference type="NCBI Taxonomy" id="568900"/>
    <lineage>
        <taxon>Eukaryota</taxon>
        <taxon>Sar</taxon>
        <taxon>Stramenopiles</taxon>
        <taxon>Ochrophyta</taxon>
        <taxon>Bacillariophyta</taxon>
        <taxon>Bacillariophyceae</taxon>
        <taxon>Bacillariophycidae</taxon>
        <taxon>Naviculales</taxon>
        <taxon>Naviculaceae</taxon>
        <taxon>Seminavis</taxon>
    </lineage>
</organism>
<evidence type="ECO:0000256" key="10">
    <source>
        <dbReference type="PIRNR" id="PIRNR005719"/>
    </source>
</evidence>